<dbReference type="EMBL" id="JANFXK010000003">
    <property type="protein sequence ID" value="MCQ4635924.1"/>
    <property type="molecule type" value="Genomic_DNA"/>
</dbReference>
<evidence type="ECO:0000256" key="8">
    <source>
        <dbReference type="ARBA" id="ARBA00022989"/>
    </source>
</evidence>
<keyword evidence="10 11" id="KW-0472">Membrane</keyword>
<evidence type="ECO:0000256" key="3">
    <source>
        <dbReference type="ARBA" id="ARBA00012438"/>
    </source>
</evidence>
<keyword evidence="6 11" id="KW-0812">Transmembrane</keyword>
<comment type="catalytic activity">
    <reaction evidence="1">
        <text>ATP + protein L-histidine = ADP + protein N-phospho-L-histidine.</text>
        <dbReference type="EC" id="2.7.13.3"/>
    </reaction>
</comment>
<evidence type="ECO:0000256" key="1">
    <source>
        <dbReference type="ARBA" id="ARBA00000085"/>
    </source>
</evidence>
<dbReference type="InterPro" id="IPR050351">
    <property type="entry name" value="BphY/WalK/GraS-like"/>
</dbReference>
<proteinExistence type="predicted"/>
<dbReference type="SUPFAM" id="SSF55874">
    <property type="entry name" value="ATPase domain of HSP90 chaperone/DNA topoisomerase II/histidine kinase"/>
    <property type="match status" value="1"/>
</dbReference>
<dbReference type="EC" id="2.7.13.3" evidence="3"/>
<name>A0ABT1RL63_9FIRM</name>
<feature type="transmembrane region" description="Helical" evidence="11">
    <location>
        <begin position="12"/>
        <end position="29"/>
    </location>
</feature>
<dbReference type="PANTHER" id="PTHR45453:SF2">
    <property type="entry name" value="HISTIDINE KINASE"/>
    <property type="match status" value="1"/>
</dbReference>
<dbReference type="InterPro" id="IPR036890">
    <property type="entry name" value="HATPase_C_sf"/>
</dbReference>
<evidence type="ECO:0000256" key="10">
    <source>
        <dbReference type="ARBA" id="ARBA00023136"/>
    </source>
</evidence>
<dbReference type="Pfam" id="PF02518">
    <property type="entry name" value="HATPase_c"/>
    <property type="match status" value="1"/>
</dbReference>
<reference evidence="13 14" key="1">
    <citation type="submission" date="2022-06" db="EMBL/GenBank/DDBJ databases">
        <title>Isolation of gut microbiota from human fecal samples.</title>
        <authorList>
            <person name="Pamer E.G."/>
            <person name="Barat B."/>
            <person name="Waligurski E."/>
            <person name="Medina S."/>
            <person name="Paddock L."/>
            <person name="Mostad J."/>
        </authorList>
    </citation>
    <scope>NUCLEOTIDE SEQUENCE [LARGE SCALE GENOMIC DNA]</scope>
    <source>
        <strain evidence="13 14">SL.3.17</strain>
    </source>
</reference>
<dbReference type="InterPro" id="IPR003594">
    <property type="entry name" value="HATPase_dom"/>
</dbReference>
<keyword evidence="9" id="KW-0902">Two-component regulatory system</keyword>
<accession>A0ABT1RL63</accession>
<evidence type="ECO:0000256" key="5">
    <source>
        <dbReference type="ARBA" id="ARBA00022679"/>
    </source>
</evidence>
<organism evidence="13 14">
    <name type="scientific">Anaerovorax odorimutans</name>
    <dbReference type="NCBI Taxonomy" id="109327"/>
    <lineage>
        <taxon>Bacteria</taxon>
        <taxon>Bacillati</taxon>
        <taxon>Bacillota</taxon>
        <taxon>Clostridia</taxon>
        <taxon>Peptostreptococcales</taxon>
        <taxon>Anaerovoracaceae</taxon>
        <taxon>Anaerovorax</taxon>
    </lineage>
</organism>
<dbReference type="Gene3D" id="3.30.565.10">
    <property type="entry name" value="Histidine kinase-like ATPase, C-terminal domain"/>
    <property type="match status" value="1"/>
</dbReference>
<evidence type="ECO:0000256" key="6">
    <source>
        <dbReference type="ARBA" id="ARBA00022692"/>
    </source>
</evidence>
<keyword evidence="4" id="KW-1003">Cell membrane</keyword>
<evidence type="ECO:0000313" key="14">
    <source>
        <dbReference type="Proteomes" id="UP001524502"/>
    </source>
</evidence>
<dbReference type="RefSeq" id="WP_256131110.1">
    <property type="nucleotide sequence ID" value="NZ_JANFXK010000003.1"/>
</dbReference>
<evidence type="ECO:0000256" key="4">
    <source>
        <dbReference type="ARBA" id="ARBA00022475"/>
    </source>
</evidence>
<dbReference type="PROSITE" id="PS50109">
    <property type="entry name" value="HIS_KIN"/>
    <property type="match status" value="1"/>
</dbReference>
<dbReference type="InterPro" id="IPR004358">
    <property type="entry name" value="Sig_transdc_His_kin-like_C"/>
</dbReference>
<keyword evidence="5" id="KW-0808">Transferase</keyword>
<evidence type="ECO:0000313" key="13">
    <source>
        <dbReference type="EMBL" id="MCQ4635924.1"/>
    </source>
</evidence>
<feature type="domain" description="Histidine kinase" evidence="12">
    <location>
        <begin position="126"/>
        <end position="331"/>
    </location>
</feature>
<comment type="caution">
    <text evidence="13">The sequence shown here is derived from an EMBL/GenBank/DDBJ whole genome shotgun (WGS) entry which is preliminary data.</text>
</comment>
<dbReference type="Proteomes" id="UP001524502">
    <property type="component" value="Unassembled WGS sequence"/>
</dbReference>
<dbReference type="InterPro" id="IPR005467">
    <property type="entry name" value="His_kinase_dom"/>
</dbReference>
<keyword evidence="14" id="KW-1185">Reference proteome</keyword>
<evidence type="ECO:0000256" key="9">
    <source>
        <dbReference type="ARBA" id="ARBA00023012"/>
    </source>
</evidence>
<evidence type="ECO:0000259" key="12">
    <source>
        <dbReference type="PROSITE" id="PS50109"/>
    </source>
</evidence>
<dbReference type="PRINTS" id="PR00344">
    <property type="entry name" value="BCTRLSENSOR"/>
</dbReference>
<dbReference type="SMART" id="SM00387">
    <property type="entry name" value="HATPase_c"/>
    <property type="match status" value="1"/>
</dbReference>
<sequence length="331" mass="37946">MNIKTYLKEKGIRIFFFMCVYAMAGAFMGAAGVSLPVICITEITFFLTGCGDMLYDYAKRVRYYREMRDTIHAFSKMTSLLEIPPEPRFWDGLVMHSLLEELRNNFNDQMAGQIRSNREYRQYIETWVHEIKLPIAAAQLLIANHPGQETASIEEELKKIEAYVQQVLYYARSEGVEKDYLISAVSLKELVLKELSDHAREMLEANVRPAVENLDYQILADSKWCGFILRQIISNSIKYRSRKDAVVSFTAKEKGERIWLVIADNGAGIPEQDLERVFEKGFTGENGREYGASTGMGLYLCKKLCDKMEMELRIQSVRGKGTQVMIGFQKA</sequence>
<protein>
    <recommendedName>
        <fullName evidence="3">histidine kinase</fullName>
        <ecNumber evidence="3">2.7.13.3</ecNumber>
    </recommendedName>
</protein>
<keyword evidence="8 11" id="KW-1133">Transmembrane helix</keyword>
<keyword evidence="7 13" id="KW-0418">Kinase</keyword>
<evidence type="ECO:0000256" key="2">
    <source>
        <dbReference type="ARBA" id="ARBA00004651"/>
    </source>
</evidence>
<gene>
    <name evidence="13" type="ORF">NE619_04225</name>
</gene>
<evidence type="ECO:0000256" key="7">
    <source>
        <dbReference type="ARBA" id="ARBA00022777"/>
    </source>
</evidence>
<comment type="subcellular location">
    <subcellularLocation>
        <location evidence="2">Cell membrane</location>
        <topology evidence="2">Multi-pass membrane protein</topology>
    </subcellularLocation>
</comment>
<dbReference type="GO" id="GO:0016301">
    <property type="term" value="F:kinase activity"/>
    <property type="evidence" value="ECO:0007669"/>
    <property type="project" value="UniProtKB-KW"/>
</dbReference>
<evidence type="ECO:0000256" key="11">
    <source>
        <dbReference type="SAM" id="Phobius"/>
    </source>
</evidence>
<dbReference type="PANTHER" id="PTHR45453">
    <property type="entry name" value="PHOSPHATE REGULON SENSOR PROTEIN PHOR"/>
    <property type="match status" value="1"/>
</dbReference>